<protein>
    <submittedName>
        <fullName evidence="2">Uncharacterized protein</fullName>
    </submittedName>
</protein>
<evidence type="ECO:0000256" key="1">
    <source>
        <dbReference type="SAM" id="MobiDB-lite"/>
    </source>
</evidence>
<sequence>MYERLVNIFGADRVTRKAIKTLAGMADAVDLEEDDANNIVQEESSYSPMSLNQASANSQSGASKEKRARPTSNIAIELEKLAKSFDKMMENSYEEMHLLFDILKKKDNNKIYDFA</sequence>
<reference evidence="3" key="1">
    <citation type="submission" date="2016-06" db="EMBL/GenBank/DDBJ databases">
        <title>Parallel loss of symbiosis genes in relatives of nitrogen-fixing non-legume Parasponia.</title>
        <authorList>
            <person name="Van Velzen R."/>
            <person name="Holmer R."/>
            <person name="Bu F."/>
            <person name="Rutten L."/>
            <person name="Van Zeijl A."/>
            <person name="Liu W."/>
            <person name="Santuari L."/>
            <person name="Cao Q."/>
            <person name="Sharma T."/>
            <person name="Shen D."/>
            <person name="Roswanjaya Y."/>
            <person name="Wardhani T."/>
            <person name="Kalhor M.S."/>
            <person name="Jansen J."/>
            <person name="Van den Hoogen J."/>
            <person name="Gungor B."/>
            <person name="Hartog M."/>
            <person name="Hontelez J."/>
            <person name="Verver J."/>
            <person name="Yang W.-C."/>
            <person name="Schijlen E."/>
            <person name="Repin R."/>
            <person name="Schilthuizen M."/>
            <person name="Schranz E."/>
            <person name="Heidstra R."/>
            <person name="Miyata K."/>
            <person name="Fedorova E."/>
            <person name="Kohlen W."/>
            <person name="Bisseling T."/>
            <person name="Smit S."/>
            <person name="Geurts R."/>
        </authorList>
    </citation>
    <scope>NUCLEOTIDE SEQUENCE [LARGE SCALE GENOMIC DNA]</scope>
    <source>
        <strain evidence="3">cv. WU1-14</strain>
    </source>
</reference>
<dbReference type="Proteomes" id="UP000237105">
    <property type="component" value="Unassembled WGS sequence"/>
</dbReference>
<feature type="region of interest" description="Disordered" evidence="1">
    <location>
        <begin position="41"/>
        <end position="70"/>
    </location>
</feature>
<organism evidence="2 3">
    <name type="scientific">Parasponia andersonii</name>
    <name type="common">Sponia andersonii</name>
    <dbReference type="NCBI Taxonomy" id="3476"/>
    <lineage>
        <taxon>Eukaryota</taxon>
        <taxon>Viridiplantae</taxon>
        <taxon>Streptophyta</taxon>
        <taxon>Embryophyta</taxon>
        <taxon>Tracheophyta</taxon>
        <taxon>Spermatophyta</taxon>
        <taxon>Magnoliopsida</taxon>
        <taxon>eudicotyledons</taxon>
        <taxon>Gunneridae</taxon>
        <taxon>Pentapetalae</taxon>
        <taxon>rosids</taxon>
        <taxon>fabids</taxon>
        <taxon>Rosales</taxon>
        <taxon>Cannabaceae</taxon>
        <taxon>Parasponia</taxon>
    </lineage>
</organism>
<keyword evidence="3" id="KW-1185">Reference proteome</keyword>
<name>A0A2P5DDT7_PARAD</name>
<accession>A0A2P5DDT7</accession>
<feature type="compositionally biased region" description="Low complexity" evidence="1">
    <location>
        <begin position="50"/>
        <end position="62"/>
    </location>
</feature>
<dbReference type="AlphaFoldDB" id="A0A2P5DDT7"/>
<gene>
    <name evidence="2" type="ORF">PanWU01x14_072650</name>
</gene>
<evidence type="ECO:0000313" key="2">
    <source>
        <dbReference type="EMBL" id="PON71468.1"/>
    </source>
</evidence>
<dbReference type="EMBL" id="JXTB01000044">
    <property type="protein sequence ID" value="PON71468.1"/>
    <property type="molecule type" value="Genomic_DNA"/>
</dbReference>
<comment type="caution">
    <text evidence="2">The sequence shown here is derived from an EMBL/GenBank/DDBJ whole genome shotgun (WGS) entry which is preliminary data.</text>
</comment>
<proteinExistence type="predicted"/>
<dbReference type="OrthoDB" id="10396611at2759"/>
<evidence type="ECO:0000313" key="3">
    <source>
        <dbReference type="Proteomes" id="UP000237105"/>
    </source>
</evidence>